<dbReference type="Pfam" id="PF00226">
    <property type="entry name" value="DnaJ"/>
    <property type="match status" value="1"/>
</dbReference>
<dbReference type="PRINTS" id="PR00625">
    <property type="entry name" value="JDOMAIN"/>
</dbReference>
<dbReference type="CDD" id="cd06257">
    <property type="entry name" value="DnaJ"/>
    <property type="match status" value="1"/>
</dbReference>
<dbReference type="GO" id="GO:0042026">
    <property type="term" value="P:protein refolding"/>
    <property type="evidence" value="ECO:0007669"/>
    <property type="project" value="TreeGrafter"/>
</dbReference>
<keyword evidence="4" id="KW-0862">Zinc</keyword>
<name>A0A2A2GA04_9BACT</name>
<dbReference type="InterPro" id="IPR001623">
    <property type="entry name" value="DnaJ_domain"/>
</dbReference>
<feature type="compositionally biased region" description="Basic and acidic residues" evidence="6">
    <location>
        <begin position="32"/>
        <end position="47"/>
    </location>
</feature>
<dbReference type="InterPro" id="IPR036869">
    <property type="entry name" value="J_dom_sf"/>
</dbReference>
<accession>A0A2A2GA04</accession>
<proteinExistence type="predicted"/>
<dbReference type="EMBL" id="NSKE01000004">
    <property type="protein sequence ID" value="PAU94411.1"/>
    <property type="molecule type" value="Genomic_DNA"/>
</dbReference>
<dbReference type="InterPro" id="IPR002939">
    <property type="entry name" value="DnaJ_C"/>
</dbReference>
<keyword evidence="3" id="KW-0863">Zinc-finger</keyword>
<dbReference type="Gene3D" id="2.60.260.20">
    <property type="entry name" value="Urease metallochaperone UreE, N-terminal domain"/>
    <property type="match status" value="2"/>
</dbReference>
<keyword evidence="9" id="KW-1185">Reference proteome</keyword>
<comment type="caution">
    <text evidence="8">The sequence shown here is derived from an EMBL/GenBank/DDBJ whole genome shotgun (WGS) entry which is preliminary data.</text>
</comment>
<reference evidence="8 9" key="1">
    <citation type="submission" date="2017-08" db="EMBL/GenBank/DDBJ databases">
        <title>Aliifodinibius alkalisoli sp. nov., isolated from saline alkaline soil.</title>
        <authorList>
            <person name="Liu D."/>
            <person name="Zhang G."/>
        </authorList>
    </citation>
    <scope>NUCLEOTIDE SEQUENCE [LARGE SCALE GENOMIC DNA]</scope>
    <source>
        <strain evidence="8 9">WN023</strain>
    </source>
</reference>
<dbReference type="InterPro" id="IPR008971">
    <property type="entry name" value="HSP40/DnaJ_pept-bd"/>
</dbReference>
<dbReference type="GO" id="GO:0005737">
    <property type="term" value="C:cytoplasm"/>
    <property type="evidence" value="ECO:0007669"/>
    <property type="project" value="TreeGrafter"/>
</dbReference>
<dbReference type="GO" id="GO:0051082">
    <property type="term" value="F:unfolded protein binding"/>
    <property type="evidence" value="ECO:0007669"/>
    <property type="project" value="InterPro"/>
</dbReference>
<dbReference type="SUPFAM" id="SSF49493">
    <property type="entry name" value="HSP40/DnaJ peptide-binding domain"/>
    <property type="match status" value="2"/>
</dbReference>
<evidence type="ECO:0000256" key="2">
    <source>
        <dbReference type="ARBA" id="ARBA00022737"/>
    </source>
</evidence>
<evidence type="ECO:0000313" key="8">
    <source>
        <dbReference type="EMBL" id="PAU94411.1"/>
    </source>
</evidence>
<feature type="region of interest" description="Disordered" evidence="6">
    <location>
        <begin position="146"/>
        <end position="177"/>
    </location>
</feature>
<dbReference type="Gene3D" id="1.10.287.110">
    <property type="entry name" value="DnaJ domain"/>
    <property type="match status" value="1"/>
</dbReference>
<sequence length="341" mass="37905">MEYKNYYDILGVSKNASQDEIKKAYRKKAAKYHPDKNPDDPSAEEKFKEVGEAYEVLKDPEKRKLYDKVGKDWKKYQRAGGSADGFNWQDYARQQSQGRGGFSGQQSYQTNFDLNDLFGGGAQNRGRSGGRGGGFSSFFETIFGGGGNPFEQAQQQRSQGRRYQSNTRRKTNNGKQNIKANVTISLQEAYEGTSRTLRVGGEKMKVKIPAGIEDGQRLKLKGKGNSALSKGSRGDLYLTINIDIPEGYERKGSNIYYDHPIDLYTAVLGGETVVNTLAGKAKLNIPAGTSSGKLLRLNGMGMSKFKNPSNKGDLFVRIQIQVPEKLSKKEKELFKKLADSK</sequence>
<dbReference type="CDD" id="cd10747">
    <property type="entry name" value="DnaJ_C"/>
    <property type="match status" value="1"/>
</dbReference>
<dbReference type="AlphaFoldDB" id="A0A2A2GA04"/>
<dbReference type="PANTHER" id="PTHR43096">
    <property type="entry name" value="DNAJ HOMOLOG 1, MITOCHONDRIAL-RELATED"/>
    <property type="match status" value="1"/>
</dbReference>
<evidence type="ECO:0000256" key="4">
    <source>
        <dbReference type="ARBA" id="ARBA00022833"/>
    </source>
</evidence>
<protein>
    <submittedName>
        <fullName evidence="8">Molecular chaperone DnaJ</fullName>
    </submittedName>
</protein>
<dbReference type="RefSeq" id="WP_095605952.1">
    <property type="nucleotide sequence ID" value="NZ_NSKE01000004.1"/>
</dbReference>
<dbReference type="PANTHER" id="PTHR43096:SF52">
    <property type="entry name" value="DNAJ HOMOLOG 1, MITOCHONDRIAL-RELATED"/>
    <property type="match status" value="1"/>
</dbReference>
<feature type="domain" description="J" evidence="7">
    <location>
        <begin position="5"/>
        <end position="70"/>
    </location>
</feature>
<dbReference type="InterPro" id="IPR018253">
    <property type="entry name" value="DnaJ_domain_CS"/>
</dbReference>
<dbReference type="GO" id="GO:0008270">
    <property type="term" value="F:zinc ion binding"/>
    <property type="evidence" value="ECO:0007669"/>
    <property type="project" value="UniProtKB-KW"/>
</dbReference>
<dbReference type="OrthoDB" id="9779889at2"/>
<evidence type="ECO:0000313" key="9">
    <source>
        <dbReference type="Proteomes" id="UP000218831"/>
    </source>
</evidence>
<evidence type="ECO:0000259" key="7">
    <source>
        <dbReference type="PROSITE" id="PS50076"/>
    </source>
</evidence>
<dbReference type="SUPFAM" id="SSF46565">
    <property type="entry name" value="Chaperone J-domain"/>
    <property type="match status" value="1"/>
</dbReference>
<dbReference type="PROSITE" id="PS00636">
    <property type="entry name" value="DNAJ_1"/>
    <property type="match status" value="1"/>
</dbReference>
<organism evidence="8 9">
    <name type="scientific">Fodinibius salipaludis</name>
    <dbReference type="NCBI Taxonomy" id="2032627"/>
    <lineage>
        <taxon>Bacteria</taxon>
        <taxon>Pseudomonadati</taxon>
        <taxon>Balneolota</taxon>
        <taxon>Balneolia</taxon>
        <taxon>Balneolales</taxon>
        <taxon>Balneolaceae</taxon>
        <taxon>Fodinibius</taxon>
    </lineage>
</organism>
<feature type="compositionally biased region" description="Low complexity" evidence="6">
    <location>
        <begin position="152"/>
        <end position="164"/>
    </location>
</feature>
<dbReference type="Pfam" id="PF01556">
    <property type="entry name" value="DnaJ_C"/>
    <property type="match status" value="1"/>
</dbReference>
<keyword evidence="5" id="KW-0143">Chaperone</keyword>
<dbReference type="Proteomes" id="UP000218831">
    <property type="component" value="Unassembled WGS sequence"/>
</dbReference>
<keyword evidence="2" id="KW-0677">Repeat</keyword>
<evidence type="ECO:0000256" key="3">
    <source>
        <dbReference type="ARBA" id="ARBA00022771"/>
    </source>
</evidence>
<dbReference type="FunFam" id="2.60.260.20:FF:000005">
    <property type="entry name" value="Chaperone protein dnaJ 1, mitochondrial"/>
    <property type="match status" value="1"/>
</dbReference>
<gene>
    <name evidence="8" type="ORF">CK503_06315</name>
</gene>
<keyword evidence="1" id="KW-0479">Metal-binding</keyword>
<dbReference type="SMART" id="SM00271">
    <property type="entry name" value="DnaJ"/>
    <property type="match status" value="1"/>
</dbReference>
<evidence type="ECO:0000256" key="6">
    <source>
        <dbReference type="SAM" id="MobiDB-lite"/>
    </source>
</evidence>
<evidence type="ECO:0000256" key="5">
    <source>
        <dbReference type="ARBA" id="ARBA00023186"/>
    </source>
</evidence>
<feature type="region of interest" description="Disordered" evidence="6">
    <location>
        <begin position="27"/>
        <end position="47"/>
    </location>
</feature>
<dbReference type="PROSITE" id="PS50076">
    <property type="entry name" value="DNAJ_2"/>
    <property type="match status" value="1"/>
</dbReference>
<evidence type="ECO:0000256" key="1">
    <source>
        <dbReference type="ARBA" id="ARBA00022723"/>
    </source>
</evidence>